<dbReference type="GO" id="GO:0032259">
    <property type="term" value="P:methylation"/>
    <property type="evidence" value="ECO:0007669"/>
    <property type="project" value="UniProtKB-KW"/>
</dbReference>
<comment type="similarity">
    <text evidence="2">Belongs to the MGMT family.</text>
</comment>
<keyword evidence="5" id="KW-0808">Transferase</keyword>
<evidence type="ECO:0000256" key="6">
    <source>
        <dbReference type="ARBA" id="ARBA00022763"/>
    </source>
</evidence>
<accession>A0A345DRF5</accession>
<keyword evidence="12" id="KW-1185">Reference proteome</keyword>
<dbReference type="InterPro" id="IPR036217">
    <property type="entry name" value="MethylDNA_cys_MeTrfase_DNAb"/>
</dbReference>
<dbReference type="FunFam" id="1.10.10.10:FF:000214">
    <property type="entry name" value="Methylated-DNA--protein-cysteine methyltransferase"/>
    <property type="match status" value="1"/>
</dbReference>
<evidence type="ECO:0000259" key="10">
    <source>
        <dbReference type="Pfam" id="PF02870"/>
    </source>
</evidence>
<protein>
    <recommendedName>
        <fullName evidence="3">methylated-DNA--[protein]-cysteine S-methyltransferase</fullName>
        <ecNumber evidence="3">2.1.1.63</ecNumber>
    </recommendedName>
</protein>
<gene>
    <name evidence="11" type="ORF">SDAV_001852</name>
</gene>
<evidence type="ECO:0000313" key="12">
    <source>
        <dbReference type="Proteomes" id="UP000253689"/>
    </source>
</evidence>
<evidence type="ECO:0000259" key="9">
    <source>
        <dbReference type="Pfam" id="PF01035"/>
    </source>
</evidence>
<name>A0A345DRF5_9MOLU</name>
<dbReference type="Proteomes" id="UP000253689">
    <property type="component" value="Chromosome"/>
</dbReference>
<dbReference type="Gene3D" id="1.10.10.10">
    <property type="entry name" value="Winged helix-like DNA-binding domain superfamily/Winged helix DNA-binding domain"/>
    <property type="match status" value="1"/>
</dbReference>
<keyword evidence="6" id="KW-0227">DNA damage</keyword>
<sequence>MAKQKLTKWYYNNLKVNNWNLYVAVSEQGITFIGSNNKGFNELESWLKKKGPNILLIADQEGKTNLVMEQLTEYLMGKRTFFTLAFDFTGTLFQKKVWAEVAKIPYGTKTCYADIAQKIGHPQAMRAVGTAIGNNAITILVPCHRVLGKNNALLGYRGGLEMKAFLLQLENIW</sequence>
<reference evidence="12" key="1">
    <citation type="submission" date="2018-07" db="EMBL/GenBank/DDBJ databases">
        <title>Complete Genome Sequence of Spiroplasma phoeniceum.</title>
        <authorList>
            <person name="Davis R.E."/>
            <person name="Shao J.Y."/>
            <person name="Zhao Y."/>
            <person name="Silver A."/>
            <person name="Stump z."/>
            <person name="Gasparich G."/>
        </authorList>
    </citation>
    <scope>NUCLEOTIDE SEQUENCE [LARGE SCALE GENOMIC DNA]</scope>
    <source>
        <strain evidence="12">P40</strain>
    </source>
</reference>
<comment type="catalytic activity">
    <reaction evidence="1">
        <text>a 4-O-methyl-thymidine in DNA + L-cysteinyl-[protein] = a thymidine in DNA + S-methyl-L-cysteinyl-[protein]</text>
        <dbReference type="Rhea" id="RHEA:53428"/>
        <dbReference type="Rhea" id="RHEA-COMP:10131"/>
        <dbReference type="Rhea" id="RHEA-COMP:10132"/>
        <dbReference type="Rhea" id="RHEA-COMP:13555"/>
        <dbReference type="Rhea" id="RHEA-COMP:13556"/>
        <dbReference type="ChEBI" id="CHEBI:29950"/>
        <dbReference type="ChEBI" id="CHEBI:82612"/>
        <dbReference type="ChEBI" id="CHEBI:137386"/>
        <dbReference type="ChEBI" id="CHEBI:137387"/>
        <dbReference type="EC" id="2.1.1.63"/>
    </reaction>
</comment>
<dbReference type="CDD" id="cd06445">
    <property type="entry name" value="ATase"/>
    <property type="match status" value="1"/>
</dbReference>
<dbReference type="KEGG" id="sphh:SDAV_001852"/>
<dbReference type="PROSITE" id="PS00374">
    <property type="entry name" value="MGMT"/>
    <property type="match status" value="1"/>
</dbReference>
<dbReference type="InterPro" id="IPR036388">
    <property type="entry name" value="WH-like_DNA-bd_sf"/>
</dbReference>
<dbReference type="PANTHER" id="PTHR10815">
    <property type="entry name" value="METHYLATED-DNA--PROTEIN-CYSTEINE METHYLTRANSFERASE"/>
    <property type="match status" value="1"/>
</dbReference>
<dbReference type="InterPro" id="IPR036631">
    <property type="entry name" value="MGMT_N_sf"/>
</dbReference>
<dbReference type="AlphaFoldDB" id="A0A345DRF5"/>
<feature type="domain" description="Methylguanine DNA methyltransferase ribonuclease-like" evidence="10">
    <location>
        <begin position="10"/>
        <end position="88"/>
    </location>
</feature>
<dbReference type="EMBL" id="CP031088">
    <property type="protein sequence ID" value="AXF96796.1"/>
    <property type="molecule type" value="Genomic_DNA"/>
</dbReference>
<dbReference type="GO" id="GO:0003908">
    <property type="term" value="F:methylated-DNA-[protein]-cysteine S-methyltransferase activity"/>
    <property type="evidence" value="ECO:0007669"/>
    <property type="project" value="UniProtKB-EC"/>
</dbReference>
<feature type="domain" description="Methylated-DNA-[protein]-cysteine S-methyltransferase DNA binding" evidence="9">
    <location>
        <begin position="93"/>
        <end position="171"/>
    </location>
</feature>
<dbReference type="NCBIfam" id="TIGR00589">
    <property type="entry name" value="ogt"/>
    <property type="match status" value="1"/>
</dbReference>
<keyword evidence="7" id="KW-0234">DNA repair</keyword>
<dbReference type="InterPro" id="IPR008332">
    <property type="entry name" value="MethylG_MeTrfase_N"/>
</dbReference>
<dbReference type="EC" id="2.1.1.63" evidence="3"/>
<dbReference type="SUPFAM" id="SSF53155">
    <property type="entry name" value="Methylated DNA-protein cysteine methyltransferase domain"/>
    <property type="match status" value="1"/>
</dbReference>
<dbReference type="Pfam" id="PF01035">
    <property type="entry name" value="DNA_binding_1"/>
    <property type="match status" value="1"/>
</dbReference>
<evidence type="ECO:0000256" key="1">
    <source>
        <dbReference type="ARBA" id="ARBA00001286"/>
    </source>
</evidence>
<organism evidence="11 12">
    <name type="scientific">Spiroplasma phoeniceum P40</name>
    <dbReference type="NCBI Taxonomy" id="1276259"/>
    <lineage>
        <taxon>Bacteria</taxon>
        <taxon>Bacillati</taxon>
        <taxon>Mycoplasmatota</taxon>
        <taxon>Mollicutes</taxon>
        <taxon>Entomoplasmatales</taxon>
        <taxon>Spiroplasmataceae</taxon>
        <taxon>Spiroplasma</taxon>
    </lineage>
</organism>
<evidence type="ECO:0000256" key="8">
    <source>
        <dbReference type="ARBA" id="ARBA00049348"/>
    </source>
</evidence>
<dbReference type="GO" id="GO:0006281">
    <property type="term" value="P:DNA repair"/>
    <property type="evidence" value="ECO:0007669"/>
    <property type="project" value="UniProtKB-KW"/>
</dbReference>
<proteinExistence type="inferred from homology"/>
<evidence type="ECO:0000256" key="7">
    <source>
        <dbReference type="ARBA" id="ARBA00023204"/>
    </source>
</evidence>
<evidence type="ECO:0000256" key="2">
    <source>
        <dbReference type="ARBA" id="ARBA00008711"/>
    </source>
</evidence>
<evidence type="ECO:0000313" key="11">
    <source>
        <dbReference type="EMBL" id="AXF96796.1"/>
    </source>
</evidence>
<evidence type="ECO:0000256" key="4">
    <source>
        <dbReference type="ARBA" id="ARBA00022603"/>
    </source>
</evidence>
<keyword evidence="4" id="KW-0489">Methyltransferase</keyword>
<dbReference type="InterPro" id="IPR014048">
    <property type="entry name" value="MethylDNA_cys_MeTrfase_DNA-bd"/>
</dbReference>
<dbReference type="Pfam" id="PF02870">
    <property type="entry name" value="Methyltransf_1N"/>
    <property type="match status" value="1"/>
</dbReference>
<evidence type="ECO:0000256" key="5">
    <source>
        <dbReference type="ARBA" id="ARBA00022679"/>
    </source>
</evidence>
<dbReference type="InterPro" id="IPR001497">
    <property type="entry name" value="MethylDNA_cys_MeTrfase_AS"/>
</dbReference>
<evidence type="ECO:0000256" key="3">
    <source>
        <dbReference type="ARBA" id="ARBA00011918"/>
    </source>
</evidence>
<dbReference type="SUPFAM" id="SSF46767">
    <property type="entry name" value="Methylated DNA-protein cysteine methyltransferase, C-terminal domain"/>
    <property type="match status" value="1"/>
</dbReference>
<dbReference type="RefSeq" id="WP_114565332.1">
    <property type="nucleotide sequence ID" value="NZ_CP031088.1"/>
</dbReference>
<dbReference type="PANTHER" id="PTHR10815:SF12">
    <property type="entry name" value="METHYLATED-DNA--PROTEIN-CYSTEINE METHYLTRANSFERASE, INDUCIBLE"/>
    <property type="match status" value="1"/>
</dbReference>
<comment type="catalytic activity">
    <reaction evidence="8">
        <text>a 6-O-methyl-2'-deoxyguanosine in DNA + L-cysteinyl-[protein] = S-methyl-L-cysteinyl-[protein] + a 2'-deoxyguanosine in DNA</text>
        <dbReference type="Rhea" id="RHEA:24000"/>
        <dbReference type="Rhea" id="RHEA-COMP:10131"/>
        <dbReference type="Rhea" id="RHEA-COMP:10132"/>
        <dbReference type="Rhea" id="RHEA-COMP:11367"/>
        <dbReference type="Rhea" id="RHEA-COMP:11368"/>
        <dbReference type="ChEBI" id="CHEBI:29950"/>
        <dbReference type="ChEBI" id="CHEBI:82612"/>
        <dbReference type="ChEBI" id="CHEBI:85445"/>
        <dbReference type="ChEBI" id="CHEBI:85448"/>
        <dbReference type="EC" id="2.1.1.63"/>
    </reaction>
</comment>